<dbReference type="InterPro" id="IPR016181">
    <property type="entry name" value="Acyl_CoA_acyltransferase"/>
</dbReference>
<gene>
    <name evidence="2" type="ORF">E4665_01850</name>
</gene>
<proteinExistence type="predicted"/>
<keyword evidence="3" id="KW-1185">Reference proteome</keyword>
<feature type="domain" description="N-acetyltransferase" evidence="1">
    <location>
        <begin position="2"/>
        <end position="147"/>
    </location>
</feature>
<dbReference type="OrthoDB" id="9805924at2"/>
<dbReference type="SUPFAM" id="SSF55729">
    <property type="entry name" value="Acyl-CoA N-acyltransferases (Nat)"/>
    <property type="match status" value="1"/>
</dbReference>
<dbReference type="GO" id="GO:0016747">
    <property type="term" value="F:acyltransferase activity, transferring groups other than amino-acyl groups"/>
    <property type="evidence" value="ECO:0007669"/>
    <property type="project" value="InterPro"/>
</dbReference>
<protein>
    <submittedName>
        <fullName evidence="2">GNAT family N-acetyltransferase</fullName>
    </submittedName>
</protein>
<name>A0A4Z0GSV8_9BACL</name>
<dbReference type="Pfam" id="PF00583">
    <property type="entry name" value="Acetyltransf_1"/>
    <property type="match status" value="1"/>
</dbReference>
<dbReference type="Proteomes" id="UP000298347">
    <property type="component" value="Unassembled WGS sequence"/>
</dbReference>
<sequence>MGEIRELMKQSEWLSAYPVIHQLRTDLDEETYLELVEQSQRNEGYHLFAYFEKEVIVSAVGFMPMTTLYHGPSVWVCDLVTDADQRSKGYGGQLLSFVYNWAAENGYSVVSLSSGLQRKDAHRFYQEKMGYDRESYVFNKRMDNEET</sequence>
<comment type="caution">
    <text evidence="2">The sequence shown here is derived from an EMBL/GenBank/DDBJ whole genome shotgun (WGS) entry which is preliminary data.</text>
</comment>
<reference evidence="2 3" key="1">
    <citation type="journal article" date="2015" name="Int. J. Syst. Evol. Microbiol.">
        <title>Sporolactobacillus shoreae sp. nov. and Sporolactobacillus spathodeae sp. nov., two spore-forming lactic acid bacteria isolated from tree barks in Thailand.</title>
        <authorList>
            <person name="Thamacharoensuk T."/>
            <person name="Kitahara M."/>
            <person name="Ohkuma M."/>
            <person name="Thongchul N."/>
            <person name="Tanasupawat S."/>
        </authorList>
    </citation>
    <scope>NUCLEOTIDE SEQUENCE [LARGE SCALE GENOMIC DNA]</scope>
    <source>
        <strain evidence="2 3">BK92</strain>
    </source>
</reference>
<evidence type="ECO:0000259" key="1">
    <source>
        <dbReference type="PROSITE" id="PS51186"/>
    </source>
</evidence>
<dbReference type="InterPro" id="IPR000182">
    <property type="entry name" value="GNAT_dom"/>
</dbReference>
<organism evidence="2 3">
    <name type="scientific">Sporolactobacillus shoreae</name>
    <dbReference type="NCBI Taxonomy" id="1465501"/>
    <lineage>
        <taxon>Bacteria</taxon>
        <taxon>Bacillati</taxon>
        <taxon>Bacillota</taxon>
        <taxon>Bacilli</taxon>
        <taxon>Bacillales</taxon>
        <taxon>Sporolactobacillaceae</taxon>
        <taxon>Sporolactobacillus</taxon>
    </lineage>
</organism>
<dbReference type="CDD" id="cd04301">
    <property type="entry name" value="NAT_SF"/>
    <property type="match status" value="1"/>
</dbReference>
<evidence type="ECO:0000313" key="2">
    <source>
        <dbReference type="EMBL" id="TGB00443.1"/>
    </source>
</evidence>
<accession>A0A4Z0GSV8</accession>
<dbReference type="AlphaFoldDB" id="A0A4Z0GSV8"/>
<dbReference type="PROSITE" id="PS51186">
    <property type="entry name" value="GNAT"/>
    <property type="match status" value="1"/>
</dbReference>
<dbReference type="Gene3D" id="3.40.630.30">
    <property type="match status" value="1"/>
</dbReference>
<keyword evidence="2" id="KW-0808">Transferase</keyword>
<dbReference type="EMBL" id="SRJD01000001">
    <property type="protein sequence ID" value="TGB00443.1"/>
    <property type="molecule type" value="Genomic_DNA"/>
</dbReference>
<evidence type="ECO:0000313" key="3">
    <source>
        <dbReference type="Proteomes" id="UP000298347"/>
    </source>
</evidence>